<evidence type="ECO:0000259" key="2">
    <source>
        <dbReference type="PROSITE" id="PS00662"/>
    </source>
</evidence>
<dbReference type="InterPro" id="IPR027417">
    <property type="entry name" value="P-loop_NTPase"/>
</dbReference>
<dbReference type="InterPro" id="IPR006321">
    <property type="entry name" value="PilT/PilU"/>
</dbReference>
<dbReference type="PANTHER" id="PTHR30486">
    <property type="entry name" value="TWITCHING MOTILITY PROTEIN PILT"/>
    <property type="match status" value="1"/>
</dbReference>
<dbReference type="SUPFAM" id="SSF52540">
    <property type="entry name" value="P-loop containing nucleoside triphosphate hydrolases"/>
    <property type="match status" value="1"/>
</dbReference>
<sequence length="375" mass="40878">MGHPDLDRLLAMLAALDGSDLHLKAGAPPRVRVDGALRTLEGEPSLSAEQTEAMAEAILPPELREEFRRRHEADFAYSVPGLGRFRTNAYRQRGSVALAMRRVRSVASGLRELGLPEVVRRLAEERRGLVLVTGPTGSGKSTTLAAMVDHINHTWPCHVVTIEDPVEYLHRDDLASIDQREVGFDTESFASAMRVVLRQDPDVILVGEMRDQETVYTALTAAETGHLVLSTLHTTTATETVNRVVDLFPPHQQGQIRTTLASCLKGVVCQRLLPRADGRGRVPAVEVLVVNGRIQQAIEEPELTSTIDQIMAEGDWYGMQTFDQALVELLAQGVIDLKVAMGAASNPHDLKVMLERRGLVRTGVTSSSAAVPAVG</sequence>
<dbReference type="Proteomes" id="UP001589788">
    <property type="component" value="Unassembled WGS sequence"/>
</dbReference>
<name>A0ABV6C5R4_9ACTN</name>
<organism evidence="3 4">
    <name type="scientific">Aciditerrimonas ferrireducens</name>
    <dbReference type="NCBI Taxonomy" id="667306"/>
    <lineage>
        <taxon>Bacteria</taxon>
        <taxon>Bacillati</taxon>
        <taxon>Actinomycetota</taxon>
        <taxon>Acidimicrobiia</taxon>
        <taxon>Acidimicrobiales</taxon>
        <taxon>Acidimicrobiaceae</taxon>
        <taxon>Aciditerrimonas</taxon>
    </lineage>
</organism>
<dbReference type="InterPro" id="IPR050921">
    <property type="entry name" value="T4SS_GSP_E_ATPase"/>
</dbReference>
<dbReference type="InterPro" id="IPR001482">
    <property type="entry name" value="T2SS/T4SS_dom"/>
</dbReference>
<dbReference type="PROSITE" id="PS00662">
    <property type="entry name" value="T2SP_E"/>
    <property type="match status" value="1"/>
</dbReference>
<dbReference type="Gene3D" id="3.40.50.300">
    <property type="entry name" value="P-loop containing nucleotide triphosphate hydrolases"/>
    <property type="match status" value="1"/>
</dbReference>
<feature type="domain" description="Bacterial type II secretion system protein E" evidence="2">
    <location>
        <begin position="197"/>
        <end position="211"/>
    </location>
</feature>
<protein>
    <submittedName>
        <fullName evidence="3">Type IV pilus twitching motility protein PilT</fullName>
    </submittedName>
</protein>
<dbReference type="RefSeq" id="WP_312709378.1">
    <property type="nucleotide sequence ID" value="NZ_JAKHEX010000003.1"/>
</dbReference>
<proteinExistence type="inferred from homology"/>
<reference evidence="3 4" key="1">
    <citation type="submission" date="2024-09" db="EMBL/GenBank/DDBJ databases">
        <authorList>
            <person name="Sun Q."/>
            <person name="Mori K."/>
        </authorList>
    </citation>
    <scope>NUCLEOTIDE SEQUENCE [LARGE SCALE GENOMIC DNA]</scope>
    <source>
        <strain evidence="3 4">JCM 15389</strain>
    </source>
</reference>
<evidence type="ECO:0000313" key="4">
    <source>
        <dbReference type="Proteomes" id="UP001589788"/>
    </source>
</evidence>
<gene>
    <name evidence="3" type="ORF">ACFFRE_12825</name>
</gene>
<comment type="caution">
    <text evidence="3">The sequence shown here is derived from an EMBL/GenBank/DDBJ whole genome shotgun (WGS) entry which is preliminary data.</text>
</comment>
<dbReference type="CDD" id="cd01131">
    <property type="entry name" value="PilT"/>
    <property type="match status" value="1"/>
</dbReference>
<dbReference type="Pfam" id="PF00437">
    <property type="entry name" value="T2SSE"/>
    <property type="match status" value="1"/>
</dbReference>
<dbReference type="EMBL" id="JBHLYQ010000218">
    <property type="protein sequence ID" value="MFC0083011.1"/>
    <property type="molecule type" value="Genomic_DNA"/>
</dbReference>
<dbReference type="NCBIfam" id="TIGR01420">
    <property type="entry name" value="pilT_fam"/>
    <property type="match status" value="1"/>
</dbReference>
<accession>A0ABV6C5R4</accession>
<comment type="similarity">
    <text evidence="1">Belongs to the GSP E family.</text>
</comment>
<evidence type="ECO:0000256" key="1">
    <source>
        <dbReference type="ARBA" id="ARBA00006611"/>
    </source>
</evidence>
<keyword evidence="4" id="KW-1185">Reference proteome</keyword>
<evidence type="ECO:0000313" key="3">
    <source>
        <dbReference type="EMBL" id="MFC0083011.1"/>
    </source>
</evidence>
<dbReference type="PANTHER" id="PTHR30486:SF12">
    <property type="entry name" value="TYPE IV PILUS ATPASE PILU"/>
    <property type="match status" value="1"/>
</dbReference>
<dbReference type="Gene3D" id="3.30.450.90">
    <property type="match status" value="1"/>
</dbReference>